<evidence type="ECO:0000256" key="1">
    <source>
        <dbReference type="SAM" id="SignalP"/>
    </source>
</evidence>
<dbReference type="RefSeq" id="WP_160055904.1">
    <property type="nucleotide sequence ID" value="NZ_BMQX01000037.1"/>
</dbReference>
<reference evidence="3" key="1">
    <citation type="journal article" date="2019" name="Int. J. Syst. Evol. Microbiol.">
        <title>The Global Catalogue of Microorganisms (GCM) 10K type strain sequencing project: providing services to taxonomists for standard genome sequencing and annotation.</title>
        <authorList>
            <consortium name="The Broad Institute Genomics Platform"/>
            <consortium name="The Broad Institute Genome Sequencing Center for Infectious Disease"/>
            <person name="Wu L."/>
            <person name="Ma J."/>
        </authorList>
    </citation>
    <scope>NUCLEOTIDE SEQUENCE [LARGE SCALE GENOMIC DNA]</scope>
    <source>
        <strain evidence="3">JCM 32306</strain>
    </source>
</reference>
<dbReference type="SUPFAM" id="SSF53850">
    <property type="entry name" value="Periplasmic binding protein-like II"/>
    <property type="match status" value="1"/>
</dbReference>
<organism evidence="2 3">
    <name type="scientific">Shewanella litoralis</name>
    <dbReference type="NCBI Taxonomy" id="2282700"/>
    <lineage>
        <taxon>Bacteria</taxon>
        <taxon>Pseudomonadati</taxon>
        <taxon>Pseudomonadota</taxon>
        <taxon>Gammaproteobacteria</taxon>
        <taxon>Alteromonadales</taxon>
        <taxon>Shewanellaceae</taxon>
        <taxon>Shewanella</taxon>
    </lineage>
</organism>
<evidence type="ECO:0000313" key="2">
    <source>
        <dbReference type="EMBL" id="GGQ33045.1"/>
    </source>
</evidence>
<gene>
    <name evidence="2" type="ORF">GCM10009411_35710</name>
</gene>
<feature type="chain" id="PRO_5046258528" description="Transporter substrate-binding domain-containing protein" evidence="1">
    <location>
        <begin position="28"/>
        <end position="302"/>
    </location>
</feature>
<sequence>MTRSLIRILTIAILFICGGVNTTAAPAQPKNIIHYNASIQGTDPKQAYFISLLDLALEKSRDRYGDYQTNAVMIEMPQGRALKMVAENKMIDVVWSMTSIEREAQLQAVYIPLLKGLMGYRIGLIRKSDRAKFAKMDVNSIKQTLMGQGADWPDVDILSSNGFNVIAGGDQQLIAMLLKGRFDYYPRAMHEPWRDLARYPDIILDTRFLLIYPAPIYFFVNKENTLLAERIEYGLRKSIVDGSFDDLFYHHPITQDMLKKSLLDQRTEIVLNNPYLSKKSASLLNEPQLWITLKPQITPSYQ</sequence>
<keyword evidence="1" id="KW-0732">Signal</keyword>
<accession>A0ABQ2RJJ6</accession>
<dbReference type="EMBL" id="BMQX01000037">
    <property type="protein sequence ID" value="GGQ33045.1"/>
    <property type="molecule type" value="Genomic_DNA"/>
</dbReference>
<proteinExistence type="predicted"/>
<dbReference type="Proteomes" id="UP000619118">
    <property type="component" value="Unassembled WGS sequence"/>
</dbReference>
<name>A0ABQ2RJJ6_9GAMM</name>
<evidence type="ECO:0008006" key="4">
    <source>
        <dbReference type="Google" id="ProtNLM"/>
    </source>
</evidence>
<comment type="caution">
    <text evidence="2">The sequence shown here is derived from an EMBL/GenBank/DDBJ whole genome shotgun (WGS) entry which is preliminary data.</text>
</comment>
<keyword evidence="3" id="KW-1185">Reference proteome</keyword>
<feature type="signal peptide" evidence="1">
    <location>
        <begin position="1"/>
        <end position="27"/>
    </location>
</feature>
<protein>
    <recommendedName>
        <fullName evidence="4">Transporter substrate-binding domain-containing protein</fullName>
    </recommendedName>
</protein>
<evidence type="ECO:0000313" key="3">
    <source>
        <dbReference type="Proteomes" id="UP000619118"/>
    </source>
</evidence>